<sequence>MAEESVKLLGYWASPFALRVKWALKLKGVHYEYVEENLPNKSPLLLRYNPVYKKIPVLVHNGKPLAESLLIIEYIDEAWKQNPLLPDDPYERANARFWAKFFDEKCVPEVMGAFASKGEEQEKAAKARENLKMLERALEGKPFFGGDKIGFLDIAVGWIGIWGRIVEEIAGVSLIDAETMPLLTAWLNNFLEVPVIKACIPSWHELLEHNKGFHKILTGSST</sequence>
<evidence type="ECO:0000256" key="5">
    <source>
        <dbReference type="ARBA" id="ARBA00022679"/>
    </source>
</evidence>
<evidence type="ECO:0000313" key="10">
    <source>
        <dbReference type="EMBL" id="KDO81087.1"/>
    </source>
</evidence>
<dbReference type="PROSITE" id="PS50405">
    <property type="entry name" value="GST_CTER"/>
    <property type="match status" value="1"/>
</dbReference>
<evidence type="ECO:0000313" key="11">
    <source>
        <dbReference type="Proteomes" id="UP000027120"/>
    </source>
</evidence>
<dbReference type="AlphaFoldDB" id="A0A067H040"/>
<keyword evidence="5" id="KW-0808">Transferase</keyword>
<feature type="domain" description="GST N-terminal" evidence="8">
    <location>
        <begin position="4"/>
        <end position="83"/>
    </location>
</feature>
<proteinExistence type="inferred from homology"/>
<dbReference type="FunFam" id="3.40.30.10:FF:000014">
    <property type="entry name" value="Tau class glutathione S-transferase"/>
    <property type="match status" value="1"/>
</dbReference>
<dbReference type="Pfam" id="PF00043">
    <property type="entry name" value="GST_C"/>
    <property type="match status" value="1"/>
</dbReference>
<evidence type="ECO:0000259" key="8">
    <source>
        <dbReference type="PROSITE" id="PS50404"/>
    </source>
</evidence>
<dbReference type="GO" id="GO:0005737">
    <property type="term" value="C:cytoplasm"/>
    <property type="evidence" value="ECO:0000318"/>
    <property type="project" value="GO_Central"/>
</dbReference>
<evidence type="ECO:0000256" key="1">
    <source>
        <dbReference type="ARBA" id="ARBA00004514"/>
    </source>
</evidence>
<dbReference type="EMBL" id="KK784876">
    <property type="protein sequence ID" value="KDO81087.1"/>
    <property type="molecule type" value="Genomic_DNA"/>
</dbReference>
<comment type="subcellular location">
    <subcellularLocation>
        <location evidence="1">Cytoplasm</location>
        <location evidence="1">Cytosol</location>
    </subcellularLocation>
</comment>
<organism evidence="10 11">
    <name type="scientific">Citrus sinensis</name>
    <name type="common">Sweet orange</name>
    <name type="synonym">Citrus aurantium var. sinensis</name>
    <dbReference type="NCBI Taxonomy" id="2711"/>
    <lineage>
        <taxon>Eukaryota</taxon>
        <taxon>Viridiplantae</taxon>
        <taxon>Streptophyta</taxon>
        <taxon>Embryophyta</taxon>
        <taxon>Tracheophyta</taxon>
        <taxon>Spermatophyta</taxon>
        <taxon>Magnoliopsida</taxon>
        <taxon>eudicotyledons</taxon>
        <taxon>Gunneridae</taxon>
        <taxon>Pentapetalae</taxon>
        <taxon>rosids</taxon>
        <taxon>malvids</taxon>
        <taxon>Sapindales</taxon>
        <taxon>Rutaceae</taxon>
        <taxon>Aurantioideae</taxon>
        <taxon>Citrus</taxon>
    </lineage>
</organism>
<dbReference type="InterPro" id="IPR040079">
    <property type="entry name" value="Glutathione_S-Trfase"/>
</dbReference>
<evidence type="ECO:0000259" key="9">
    <source>
        <dbReference type="PROSITE" id="PS50405"/>
    </source>
</evidence>
<keyword evidence="4" id="KW-0216">Detoxification</keyword>
<dbReference type="InterPro" id="IPR004045">
    <property type="entry name" value="Glutathione_S-Trfase_N"/>
</dbReference>
<dbReference type="Gene3D" id="1.20.1050.10">
    <property type="match status" value="1"/>
</dbReference>
<dbReference type="GO" id="GO:0005829">
    <property type="term" value="C:cytosol"/>
    <property type="evidence" value="ECO:0007669"/>
    <property type="project" value="UniProtKB-SubCell"/>
</dbReference>
<dbReference type="Gene3D" id="3.40.30.10">
    <property type="entry name" value="Glutaredoxin"/>
    <property type="match status" value="1"/>
</dbReference>
<dbReference type="GO" id="GO:0006749">
    <property type="term" value="P:glutathione metabolic process"/>
    <property type="evidence" value="ECO:0000318"/>
    <property type="project" value="GO_Central"/>
</dbReference>
<dbReference type="InterPro" id="IPR045073">
    <property type="entry name" value="Omega/Tau-like"/>
</dbReference>
<feature type="domain" description="GST C-terminal" evidence="9">
    <location>
        <begin position="88"/>
        <end position="213"/>
    </location>
</feature>
<dbReference type="InterPro" id="IPR036249">
    <property type="entry name" value="Thioredoxin-like_sf"/>
</dbReference>
<reference evidence="10 11" key="1">
    <citation type="submission" date="2014-04" db="EMBL/GenBank/DDBJ databases">
        <authorList>
            <consortium name="International Citrus Genome Consortium"/>
            <person name="Gmitter F."/>
            <person name="Chen C."/>
            <person name="Farmerie W."/>
            <person name="Harkins T."/>
            <person name="Desany B."/>
            <person name="Mohiuddin M."/>
            <person name="Kodira C."/>
            <person name="Borodovsky M."/>
            <person name="Lomsadze A."/>
            <person name="Burns P."/>
            <person name="Jenkins J."/>
            <person name="Prochnik S."/>
            <person name="Shu S."/>
            <person name="Chapman J."/>
            <person name="Pitluck S."/>
            <person name="Schmutz J."/>
            <person name="Rokhsar D."/>
        </authorList>
    </citation>
    <scope>NUCLEOTIDE SEQUENCE</scope>
</reference>
<dbReference type="SFLD" id="SFLDG01152">
    <property type="entry name" value="Main.3:_Omega-_and_Tau-like"/>
    <property type="match status" value="1"/>
</dbReference>
<dbReference type="InterPro" id="IPR036282">
    <property type="entry name" value="Glutathione-S-Trfase_C_sf"/>
</dbReference>
<dbReference type="InterPro" id="IPR010987">
    <property type="entry name" value="Glutathione-S-Trfase_C-like"/>
</dbReference>
<dbReference type="PaxDb" id="2711-XP_006472526.1"/>
<dbReference type="eggNOG" id="KOG0406">
    <property type="taxonomic scope" value="Eukaryota"/>
</dbReference>
<dbReference type="GO" id="GO:0004364">
    <property type="term" value="F:glutathione transferase activity"/>
    <property type="evidence" value="ECO:0000318"/>
    <property type="project" value="GO_Central"/>
</dbReference>
<evidence type="ECO:0000256" key="3">
    <source>
        <dbReference type="ARBA" id="ARBA00022490"/>
    </source>
</evidence>
<evidence type="ECO:0000256" key="7">
    <source>
        <dbReference type="ARBA" id="ARBA00047960"/>
    </source>
</evidence>
<dbReference type="SUPFAM" id="SSF47616">
    <property type="entry name" value="GST C-terminal domain-like"/>
    <property type="match status" value="1"/>
</dbReference>
<dbReference type="PANTHER" id="PTHR11260">
    <property type="entry name" value="GLUTATHIONE S-TRANSFERASE, GST, SUPERFAMILY, GST DOMAIN CONTAINING"/>
    <property type="match status" value="1"/>
</dbReference>
<dbReference type="InterPro" id="IPR045074">
    <property type="entry name" value="GST_C_Tau"/>
</dbReference>
<dbReference type="SFLD" id="SFLDG00358">
    <property type="entry name" value="Main_(cytGST)"/>
    <property type="match status" value="1"/>
</dbReference>
<protein>
    <recommendedName>
        <fullName evidence="2">glutathione transferase</fullName>
        <ecNumber evidence="2">2.5.1.18</ecNumber>
    </recommendedName>
</protein>
<dbReference type="SUPFAM" id="SSF52833">
    <property type="entry name" value="Thioredoxin-like"/>
    <property type="match status" value="1"/>
</dbReference>
<dbReference type="Proteomes" id="UP000027120">
    <property type="component" value="Unassembled WGS sequence"/>
</dbReference>
<dbReference type="PROSITE" id="PS50404">
    <property type="entry name" value="GST_NTER"/>
    <property type="match status" value="1"/>
</dbReference>
<dbReference type="Pfam" id="PF02798">
    <property type="entry name" value="GST_N"/>
    <property type="match status" value="1"/>
</dbReference>
<accession>A0A067H040</accession>
<dbReference type="CDD" id="cd03058">
    <property type="entry name" value="GST_N_Tau"/>
    <property type="match status" value="1"/>
</dbReference>
<evidence type="ECO:0000256" key="2">
    <source>
        <dbReference type="ARBA" id="ARBA00012452"/>
    </source>
</evidence>
<dbReference type="EC" id="2.5.1.18" evidence="2"/>
<comment type="catalytic activity">
    <reaction evidence="7">
        <text>RX + glutathione = an S-substituted glutathione + a halide anion + H(+)</text>
        <dbReference type="Rhea" id="RHEA:16437"/>
        <dbReference type="ChEBI" id="CHEBI:15378"/>
        <dbReference type="ChEBI" id="CHEBI:16042"/>
        <dbReference type="ChEBI" id="CHEBI:17792"/>
        <dbReference type="ChEBI" id="CHEBI:57925"/>
        <dbReference type="ChEBI" id="CHEBI:90779"/>
        <dbReference type="EC" id="2.5.1.18"/>
    </reaction>
</comment>
<dbReference type="InterPro" id="IPR004046">
    <property type="entry name" value="GST_C"/>
</dbReference>
<name>A0A067H040_CITSI</name>
<comment type="similarity">
    <text evidence="6">Belongs to the GST superfamily. Tau family.</text>
</comment>
<keyword evidence="11" id="KW-1185">Reference proteome</keyword>
<dbReference type="PANTHER" id="PTHR11260:SF695">
    <property type="entry name" value="GLUTATHIONE TRANSFERASE"/>
    <property type="match status" value="1"/>
</dbReference>
<dbReference type="GO" id="GO:0009407">
    <property type="term" value="P:toxin catabolic process"/>
    <property type="evidence" value="ECO:0007669"/>
    <property type="project" value="UniProtKB-ARBA"/>
</dbReference>
<evidence type="ECO:0000256" key="4">
    <source>
        <dbReference type="ARBA" id="ARBA00022575"/>
    </source>
</evidence>
<dbReference type="STRING" id="2711.A0A067H040"/>
<dbReference type="FunFam" id="1.20.1050.10:FF:000012">
    <property type="entry name" value="Tau class glutathione S-transferase"/>
    <property type="match status" value="1"/>
</dbReference>
<dbReference type="SMR" id="A0A067H040"/>
<evidence type="ECO:0000256" key="6">
    <source>
        <dbReference type="ARBA" id="ARBA00025743"/>
    </source>
</evidence>
<dbReference type="SFLD" id="SFLDS00019">
    <property type="entry name" value="Glutathione_Transferase_(cytos"/>
    <property type="match status" value="1"/>
</dbReference>
<gene>
    <name evidence="10" type="ORF">CISIN_1g027498mg</name>
</gene>
<dbReference type="CDD" id="cd03185">
    <property type="entry name" value="GST_C_Tau"/>
    <property type="match status" value="1"/>
</dbReference>
<keyword evidence="3" id="KW-0963">Cytoplasm</keyword>